<protein>
    <submittedName>
        <fullName evidence="1">Uncharacterized protein LTHEOB_2659</fullName>
    </submittedName>
</protein>
<comment type="caution">
    <text evidence="1">The sequence shown here is derived from an EMBL/GenBank/DDBJ whole genome shotgun (WGS) entry which is preliminary data.</text>
</comment>
<gene>
    <name evidence="1" type="primary">g8042</name>
    <name evidence="1" type="ORF">NpPPO83_00008042</name>
</gene>
<proteinExistence type="predicted"/>
<evidence type="ECO:0000313" key="2">
    <source>
        <dbReference type="Proteomes" id="UP001165186"/>
    </source>
</evidence>
<dbReference type="Proteomes" id="UP001165186">
    <property type="component" value="Unassembled WGS sequence"/>
</dbReference>
<organism evidence="1 2">
    <name type="scientific">Neofusicoccum parvum</name>
    <dbReference type="NCBI Taxonomy" id="310453"/>
    <lineage>
        <taxon>Eukaryota</taxon>
        <taxon>Fungi</taxon>
        <taxon>Dikarya</taxon>
        <taxon>Ascomycota</taxon>
        <taxon>Pezizomycotina</taxon>
        <taxon>Dothideomycetes</taxon>
        <taxon>Dothideomycetes incertae sedis</taxon>
        <taxon>Botryosphaeriales</taxon>
        <taxon>Botryosphaeriaceae</taxon>
        <taxon>Neofusicoccum</taxon>
    </lineage>
</organism>
<dbReference type="EMBL" id="BSXG01000050">
    <property type="protein sequence ID" value="GME28604.1"/>
    <property type="molecule type" value="Genomic_DNA"/>
</dbReference>
<evidence type="ECO:0000313" key="1">
    <source>
        <dbReference type="EMBL" id="GME28604.1"/>
    </source>
</evidence>
<name>A0ACB5S727_9PEZI</name>
<accession>A0ACB5S727</accession>
<reference evidence="1" key="1">
    <citation type="submission" date="2024-09" db="EMBL/GenBank/DDBJ databases">
        <title>Draft Genome Sequences of Neofusicoccum parvum.</title>
        <authorList>
            <person name="Ashida A."/>
            <person name="Camagna M."/>
            <person name="Tanaka A."/>
            <person name="Takemoto D."/>
        </authorList>
    </citation>
    <scope>NUCLEOTIDE SEQUENCE</scope>
    <source>
        <strain evidence="1">PPO83</strain>
    </source>
</reference>
<sequence length="129" mass="14153">MPPTQENPSPPPASKRTNCGRLTYRFSYAAHKVTLQTPCFEPTCNTCARAQPAVAAFEDSPSAASPPPHYQDVLDAQQRELVRRRRERCEREVGERLRRVGELAVANAAAVKETGGEFEGEREAAAAAE</sequence>
<keyword evidence="2" id="KW-1185">Reference proteome</keyword>